<dbReference type="Proteomes" id="UP000676028">
    <property type="component" value="Unassembled WGS sequence"/>
</dbReference>
<evidence type="ECO:0000313" key="6">
    <source>
        <dbReference type="Proteomes" id="UP000678484"/>
    </source>
</evidence>
<feature type="transmembrane region" description="Helical" evidence="1">
    <location>
        <begin position="25"/>
        <end position="44"/>
    </location>
</feature>
<sequence length="240" mass="25900">MGTIIIGSVLLLASAAVWFLSGILLAVLIGIFMLPLALVPLAIVQGYQVRVLKRTIDGDNAPPSFTQWGELLADGIKAWLIKFIYAIPLFAILAILFFSGFLSSISQSELAQASFGIFSIIGLLFFVGYSLLSLYLIPLGLCSFADDGTISAAFRFSQLSEVGLNGNFAVGWLLAVFVVVIGQIFGVPLSLLIIGVTILFYTRVVEYRLFASGYRQAIAGSQSNSEPRDMESMFSETGTE</sequence>
<keyword evidence="1" id="KW-1133">Transmembrane helix</keyword>
<keyword evidence="1" id="KW-0812">Transmembrane</keyword>
<reference evidence="4" key="1">
    <citation type="journal article" date="2021" name="Nat. Microbiol.">
        <title>Cell division in the archaeon Haloferax volcanii relies on two FtsZ proteins with distinct functions in division ring assembly and constriction.</title>
        <authorList>
            <person name="Liao Y."/>
            <person name="Ithurbide S."/>
            <person name="Evenhuis C."/>
            <person name="Loewe J."/>
            <person name="Duggin I.G."/>
        </authorList>
    </citation>
    <scope>NUCLEOTIDE SEQUENCE</scope>
    <source>
        <strain evidence="2">H98</strain>
        <strain evidence="5">ID112 - delta_ftsZ1_delta_ftsZ2</strain>
        <strain evidence="3">ID76 - delta_ftsZ1</strain>
        <strain evidence="4">ID77 - delta_ftsZ2</strain>
    </source>
</reference>
<feature type="transmembrane region" description="Helical" evidence="1">
    <location>
        <begin position="117"/>
        <end position="141"/>
    </location>
</feature>
<keyword evidence="1" id="KW-0472">Membrane</keyword>
<proteinExistence type="predicted"/>
<dbReference type="EMBL" id="JAERQV010000017">
    <property type="protein sequence ID" value="MBS8125732.1"/>
    <property type="molecule type" value="Genomic_DNA"/>
</dbReference>
<dbReference type="InterPro" id="IPR025098">
    <property type="entry name" value="DUF4013"/>
</dbReference>
<gene>
    <name evidence="2" type="ORF">JK351_16215</name>
    <name evidence="5" type="ORF">JK352_15915</name>
    <name evidence="4" type="ORF">JK353_15920</name>
    <name evidence="3" type="ORF">JK354_16350</name>
</gene>
<evidence type="ECO:0000313" key="3">
    <source>
        <dbReference type="EMBL" id="MBS8125732.1"/>
    </source>
</evidence>
<accession>A0A8T5CSR8</accession>
<dbReference type="EMBL" id="JAERQU010000017">
    <property type="protein sequence ID" value="MBS8120695.1"/>
    <property type="molecule type" value="Genomic_DNA"/>
</dbReference>
<dbReference type="Proteomes" id="UP000679789">
    <property type="component" value="Unassembled WGS sequence"/>
</dbReference>
<dbReference type="AlphaFoldDB" id="A0A8T5CSR8"/>
<feature type="transmembrane region" description="Helical" evidence="1">
    <location>
        <begin position="162"/>
        <end position="181"/>
    </location>
</feature>
<dbReference type="Pfam" id="PF13197">
    <property type="entry name" value="DUF4013"/>
    <property type="match status" value="1"/>
</dbReference>
<feature type="transmembrane region" description="Helical" evidence="1">
    <location>
        <begin position="83"/>
        <end position="105"/>
    </location>
</feature>
<organism evidence="4 6">
    <name type="scientific">Haloferax volcanii</name>
    <name type="common">Halobacterium volcanii</name>
    <dbReference type="NCBI Taxonomy" id="2246"/>
    <lineage>
        <taxon>Archaea</taxon>
        <taxon>Methanobacteriati</taxon>
        <taxon>Methanobacteriota</taxon>
        <taxon>Stenosarchaea group</taxon>
        <taxon>Halobacteria</taxon>
        <taxon>Halobacteriales</taxon>
        <taxon>Haloferacaceae</taxon>
        <taxon>Haloferax</taxon>
    </lineage>
</organism>
<dbReference type="Proteomes" id="UP000678484">
    <property type="component" value="Unassembled WGS sequence"/>
</dbReference>
<comment type="caution">
    <text evidence="4">The sequence shown here is derived from an EMBL/GenBank/DDBJ whole genome shotgun (WGS) entry which is preliminary data.</text>
</comment>
<dbReference type="Proteomes" id="UP000679371">
    <property type="component" value="Unassembled WGS sequence"/>
</dbReference>
<dbReference type="EMBL" id="JAERQX010000016">
    <property type="protein sequence ID" value="MBS8133381.1"/>
    <property type="molecule type" value="Genomic_DNA"/>
</dbReference>
<evidence type="ECO:0000256" key="1">
    <source>
        <dbReference type="SAM" id="Phobius"/>
    </source>
</evidence>
<evidence type="ECO:0000313" key="4">
    <source>
        <dbReference type="EMBL" id="MBS8129516.1"/>
    </source>
</evidence>
<dbReference type="EMBL" id="JAERQW010000016">
    <property type="protein sequence ID" value="MBS8129516.1"/>
    <property type="molecule type" value="Genomic_DNA"/>
</dbReference>
<evidence type="ECO:0000313" key="5">
    <source>
        <dbReference type="EMBL" id="MBS8133381.1"/>
    </source>
</evidence>
<name>A0A8T5CSR8_HALVO</name>
<protein>
    <submittedName>
        <fullName evidence="4">DUF4013 domain-containing protein</fullName>
    </submittedName>
</protein>
<dbReference type="OMA" id="NSEPRDM"/>
<evidence type="ECO:0000313" key="2">
    <source>
        <dbReference type="EMBL" id="MBS8120695.1"/>
    </source>
</evidence>